<keyword evidence="1" id="KW-0732">Signal</keyword>
<gene>
    <name evidence="2" type="ORF">GCM10023332_19860</name>
</gene>
<protein>
    <submittedName>
        <fullName evidence="2">Uncharacterized protein</fullName>
    </submittedName>
</protein>
<sequence length="256" mass="28572">MTHLSIRACRAWLILLVATFALSPLLAAAQENNVSSAWVLWPKAGHTEQFEKAIREHAEWRKKAGEGFTWNIYQPTVGDDLGHYTIFSGGHAWADFDKNQKWSMDSKASAAFNRDVAPHVERVSHYFYENEDDISYWNVDRQFPMYAVTRMKLGPGQYGNFRAAVSKAREAATAQKYGGNWLLRSVTGGQDDMTLVIPHDSYASMSGPSPTFIEVMAKHMGGQDKAVKNMTAIQSAIEGGDTTIYVFRPDLSTPAD</sequence>
<feature type="chain" id="PRO_5045236478" evidence="1">
    <location>
        <begin position="30"/>
        <end position="256"/>
    </location>
</feature>
<comment type="caution">
    <text evidence="2">The sequence shown here is derived from an EMBL/GenBank/DDBJ whole genome shotgun (WGS) entry which is preliminary data.</text>
</comment>
<organism evidence="2 3">
    <name type="scientific">Luteimonas vadosa</name>
    <dbReference type="NCBI Taxonomy" id="1165507"/>
    <lineage>
        <taxon>Bacteria</taxon>
        <taxon>Pseudomonadati</taxon>
        <taxon>Pseudomonadota</taxon>
        <taxon>Gammaproteobacteria</taxon>
        <taxon>Lysobacterales</taxon>
        <taxon>Lysobacteraceae</taxon>
        <taxon>Luteimonas</taxon>
    </lineage>
</organism>
<evidence type="ECO:0000313" key="3">
    <source>
        <dbReference type="Proteomes" id="UP001501323"/>
    </source>
</evidence>
<evidence type="ECO:0000313" key="2">
    <source>
        <dbReference type="EMBL" id="GAA4867524.1"/>
    </source>
</evidence>
<dbReference type="Proteomes" id="UP001501323">
    <property type="component" value="Unassembled WGS sequence"/>
</dbReference>
<name>A0ABP9E402_9GAMM</name>
<dbReference type="RefSeq" id="WP_345295325.1">
    <property type="nucleotide sequence ID" value="NZ_BAABJY010000002.1"/>
</dbReference>
<proteinExistence type="predicted"/>
<keyword evidence="3" id="KW-1185">Reference proteome</keyword>
<dbReference type="EMBL" id="BAABJY010000002">
    <property type="protein sequence ID" value="GAA4867524.1"/>
    <property type="molecule type" value="Genomic_DNA"/>
</dbReference>
<accession>A0ABP9E402</accession>
<feature type="signal peptide" evidence="1">
    <location>
        <begin position="1"/>
        <end position="29"/>
    </location>
</feature>
<reference evidence="3" key="1">
    <citation type="journal article" date="2019" name="Int. J. Syst. Evol. Microbiol.">
        <title>The Global Catalogue of Microorganisms (GCM) 10K type strain sequencing project: providing services to taxonomists for standard genome sequencing and annotation.</title>
        <authorList>
            <consortium name="The Broad Institute Genomics Platform"/>
            <consortium name="The Broad Institute Genome Sequencing Center for Infectious Disease"/>
            <person name="Wu L."/>
            <person name="Ma J."/>
        </authorList>
    </citation>
    <scope>NUCLEOTIDE SEQUENCE [LARGE SCALE GENOMIC DNA]</scope>
    <source>
        <strain evidence="3">JCM 18392</strain>
    </source>
</reference>
<evidence type="ECO:0000256" key="1">
    <source>
        <dbReference type="SAM" id="SignalP"/>
    </source>
</evidence>